<name>A0A5N6DDL3_ASPPA</name>
<organism evidence="2 3">
    <name type="scientific">Aspergillus parasiticus</name>
    <dbReference type="NCBI Taxonomy" id="5067"/>
    <lineage>
        <taxon>Eukaryota</taxon>
        <taxon>Fungi</taxon>
        <taxon>Dikarya</taxon>
        <taxon>Ascomycota</taxon>
        <taxon>Pezizomycotina</taxon>
        <taxon>Eurotiomycetes</taxon>
        <taxon>Eurotiomycetidae</taxon>
        <taxon>Eurotiales</taxon>
        <taxon>Aspergillaceae</taxon>
        <taxon>Aspergillus</taxon>
        <taxon>Aspergillus subgen. Circumdati</taxon>
    </lineage>
</organism>
<dbReference type="Proteomes" id="UP000326532">
    <property type="component" value="Unassembled WGS sequence"/>
</dbReference>
<accession>A0A5N6DDL3</accession>
<keyword evidence="1" id="KW-0732">Signal</keyword>
<protein>
    <recommendedName>
        <fullName evidence="4">Secreted protein</fullName>
    </recommendedName>
</protein>
<keyword evidence="3" id="KW-1185">Reference proteome</keyword>
<dbReference type="AlphaFoldDB" id="A0A5N6DDL3"/>
<reference evidence="2 3" key="1">
    <citation type="submission" date="2019-04" db="EMBL/GenBank/DDBJ databases">
        <title>Fungal friends and foes A comparative genomics study of 23 Aspergillus species from section Flavi.</title>
        <authorList>
            <consortium name="DOE Joint Genome Institute"/>
            <person name="Kjaerbolling I."/>
            <person name="Vesth T.C."/>
            <person name="Frisvad J.C."/>
            <person name="Nybo J.L."/>
            <person name="Theobald S."/>
            <person name="Kildgaard S."/>
            <person name="Petersen T.I."/>
            <person name="Kuo A."/>
            <person name="Sato A."/>
            <person name="Lyhne E.K."/>
            <person name="Kogle M.E."/>
            <person name="Wiebenga A."/>
            <person name="Kun R.S."/>
            <person name="Lubbers R.J."/>
            <person name="Makela M.R."/>
            <person name="Barry K."/>
            <person name="Chovatia M."/>
            <person name="Clum A."/>
            <person name="Daum C."/>
            <person name="Haridas S."/>
            <person name="He G."/>
            <person name="LaButti K."/>
            <person name="Lipzen A."/>
            <person name="Mondo S."/>
            <person name="Pangilinan J."/>
            <person name="Riley R."/>
            <person name="Salamov A."/>
            <person name="Simmons B.A."/>
            <person name="Magnuson J.K."/>
            <person name="Henrissat B."/>
            <person name="Mortensen U.H."/>
            <person name="Larsen T.O."/>
            <person name="De vries R.P."/>
            <person name="Grigoriev I.V."/>
            <person name="Machida M."/>
            <person name="Baker S.E."/>
            <person name="Andersen M.R."/>
        </authorList>
    </citation>
    <scope>NUCLEOTIDE SEQUENCE [LARGE SCALE GENOMIC DNA]</scope>
    <source>
        <strain evidence="2 3">CBS 117618</strain>
    </source>
</reference>
<evidence type="ECO:0000256" key="1">
    <source>
        <dbReference type="SAM" id="SignalP"/>
    </source>
</evidence>
<gene>
    <name evidence="2" type="ORF">BDV34DRAFT_199590</name>
</gene>
<proteinExistence type="predicted"/>
<evidence type="ECO:0000313" key="2">
    <source>
        <dbReference type="EMBL" id="KAB8203291.1"/>
    </source>
</evidence>
<feature type="chain" id="PRO_5025016919" description="Secreted protein" evidence="1">
    <location>
        <begin position="17"/>
        <end position="94"/>
    </location>
</feature>
<evidence type="ECO:0000313" key="3">
    <source>
        <dbReference type="Proteomes" id="UP000326532"/>
    </source>
</evidence>
<feature type="signal peptide" evidence="1">
    <location>
        <begin position="1"/>
        <end position="16"/>
    </location>
</feature>
<dbReference type="VEuPathDB" id="FungiDB:BDV34DRAFT_199590"/>
<evidence type="ECO:0008006" key="4">
    <source>
        <dbReference type="Google" id="ProtNLM"/>
    </source>
</evidence>
<dbReference type="EMBL" id="ML734993">
    <property type="protein sequence ID" value="KAB8203291.1"/>
    <property type="molecule type" value="Genomic_DNA"/>
</dbReference>
<sequence>MAKWLYLHALCISIRSYCCMRSTDKPCIIGDHAAKPLWNPLFHVTEELIVHSSTTRIYPLRQESIVGGLQNCMEPARGETCILDRDKRQSGVTS</sequence>